<keyword evidence="1" id="KW-1133">Transmembrane helix</keyword>
<accession>A0ABD1P4Q2</accession>
<sequence>MVHSFRFITNGGWWYLVRMVMDDGGKDELSWYGGRCGRDDFFGKVQAVLRLGHLIGIMLAVRERTRKRCLRRRWKATEAAIYSSAGMAAVVAEAIFLAKFRRCFD</sequence>
<keyword evidence="1" id="KW-0812">Transmembrane</keyword>
<proteinExistence type="predicted"/>
<protein>
    <submittedName>
        <fullName evidence="2">Uncharacterized protein</fullName>
    </submittedName>
</protein>
<evidence type="ECO:0000313" key="3">
    <source>
        <dbReference type="Proteomes" id="UP001604277"/>
    </source>
</evidence>
<name>A0ABD1P4Q2_9LAMI</name>
<comment type="caution">
    <text evidence="2">The sequence shown here is derived from an EMBL/GenBank/DDBJ whole genome shotgun (WGS) entry which is preliminary data.</text>
</comment>
<dbReference type="Proteomes" id="UP001604277">
    <property type="component" value="Unassembled WGS sequence"/>
</dbReference>
<keyword evidence="1" id="KW-0472">Membrane</keyword>
<organism evidence="2 3">
    <name type="scientific">Forsythia ovata</name>
    <dbReference type="NCBI Taxonomy" id="205694"/>
    <lineage>
        <taxon>Eukaryota</taxon>
        <taxon>Viridiplantae</taxon>
        <taxon>Streptophyta</taxon>
        <taxon>Embryophyta</taxon>
        <taxon>Tracheophyta</taxon>
        <taxon>Spermatophyta</taxon>
        <taxon>Magnoliopsida</taxon>
        <taxon>eudicotyledons</taxon>
        <taxon>Gunneridae</taxon>
        <taxon>Pentapetalae</taxon>
        <taxon>asterids</taxon>
        <taxon>lamiids</taxon>
        <taxon>Lamiales</taxon>
        <taxon>Oleaceae</taxon>
        <taxon>Forsythieae</taxon>
        <taxon>Forsythia</taxon>
    </lineage>
</organism>
<reference evidence="3" key="1">
    <citation type="submission" date="2024-07" db="EMBL/GenBank/DDBJ databases">
        <title>Two chromosome-level genome assemblies of Korean endemic species Abeliophyllum distichum and Forsythia ovata (Oleaceae).</title>
        <authorList>
            <person name="Jang H."/>
        </authorList>
    </citation>
    <scope>NUCLEOTIDE SEQUENCE [LARGE SCALE GENOMIC DNA]</scope>
</reference>
<keyword evidence="3" id="KW-1185">Reference proteome</keyword>
<dbReference type="AlphaFoldDB" id="A0ABD1P4Q2"/>
<dbReference type="EMBL" id="JBFOLJ010000028">
    <property type="protein sequence ID" value="KAL2458639.1"/>
    <property type="molecule type" value="Genomic_DNA"/>
</dbReference>
<evidence type="ECO:0000313" key="2">
    <source>
        <dbReference type="EMBL" id="KAL2458639.1"/>
    </source>
</evidence>
<feature type="transmembrane region" description="Helical" evidence="1">
    <location>
        <begin position="81"/>
        <end position="100"/>
    </location>
</feature>
<gene>
    <name evidence="2" type="ORF">Fot_55669</name>
</gene>
<evidence type="ECO:0000256" key="1">
    <source>
        <dbReference type="SAM" id="Phobius"/>
    </source>
</evidence>